<name>A0ABW2H340_9ACTN</name>
<dbReference type="Proteomes" id="UP001596392">
    <property type="component" value="Unassembled WGS sequence"/>
</dbReference>
<feature type="region of interest" description="Disordered" evidence="1">
    <location>
        <begin position="1"/>
        <end position="20"/>
    </location>
</feature>
<protein>
    <recommendedName>
        <fullName evidence="4">Peptidase inhibitor family I36</fullName>
    </recommendedName>
</protein>
<reference evidence="3" key="1">
    <citation type="journal article" date="2019" name="Int. J. Syst. Evol. Microbiol.">
        <title>The Global Catalogue of Microorganisms (GCM) 10K type strain sequencing project: providing services to taxonomists for standard genome sequencing and annotation.</title>
        <authorList>
            <consortium name="The Broad Institute Genomics Platform"/>
            <consortium name="The Broad Institute Genome Sequencing Center for Infectious Disease"/>
            <person name="Wu L."/>
            <person name="Ma J."/>
        </authorList>
    </citation>
    <scope>NUCLEOTIDE SEQUENCE [LARGE SCALE GENOMIC DNA]</scope>
    <source>
        <strain evidence="3">CGMCC 1.9106</strain>
    </source>
</reference>
<organism evidence="2 3">
    <name type="scientific">Catellatospora aurea</name>
    <dbReference type="NCBI Taxonomy" id="1337874"/>
    <lineage>
        <taxon>Bacteria</taxon>
        <taxon>Bacillati</taxon>
        <taxon>Actinomycetota</taxon>
        <taxon>Actinomycetes</taxon>
        <taxon>Micromonosporales</taxon>
        <taxon>Micromonosporaceae</taxon>
        <taxon>Catellatospora</taxon>
    </lineage>
</organism>
<evidence type="ECO:0000256" key="1">
    <source>
        <dbReference type="SAM" id="MobiDB-lite"/>
    </source>
</evidence>
<evidence type="ECO:0008006" key="4">
    <source>
        <dbReference type="Google" id="ProtNLM"/>
    </source>
</evidence>
<dbReference type="RefSeq" id="WP_376807978.1">
    <property type="nucleotide sequence ID" value="NZ_JBHTAC010000022.1"/>
</dbReference>
<proteinExistence type="predicted"/>
<sequence>MRLRAPEIEDERHTEPGSTPQVTRVRHVGMWRNTLRGLLVAMLVTTGATLTTATPAAAAGGCNGKYPISACVDWGSYGNRVRADFYMNADPSDEYHSFKVWLNVNGSWYLMGSGRLDHKGNYCCWYRNTDSLPNIWYTVYTEIDVYNSSGSYRLSSTSPSVRYVN</sequence>
<gene>
    <name evidence="2" type="ORF">ACFQO7_21270</name>
</gene>
<comment type="caution">
    <text evidence="2">The sequence shown here is derived from an EMBL/GenBank/DDBJ whole genome shotgun (WGS) entry which is preliminary data.</text>
</comment>
<evidence type="ECO:0000313" key="2">
    <source>
        <dbReference type="EMBL" id="MFC7245014.1"/>
    </source>
</evidence>
<feature type="compositionally biased region" description="Basic and acidic residues" evidence="1">
    <location>
        <begin position="1"/>
        <end position="15"/>
    </location>
</feature>
<dbReference type="EMBL" id="JBHTAC010000022">
    <property type="protein sequence ID" value="MFC7245014.1"/>
    <property type="molecule type" value="Genomic_DNA"/>
</dbReference>
<evidence type="ECO:0000313" key="3">
    <source>
        <dbReference type="Proteomes" id="UP001596392"/>
    </source>
</evidence>
<accession>A0ABW2H340</accession>
<keyword evidence="3" id="KW-1185">Reference proteome</keyword>